<gene>
    <name evidence="2" type="ORF">IAA52_11245</name>
</gene>
<dbReference type="PANTHER" id="PTHR42941">
    <property type="entry name" value="SLL1037 PROTEIN"/>
    <property type="match status" value="1"/>
</dbReference>
<organism evidence="2 3">
    <name type="scientific">Candidatus Pullichristensenella stercorigallinarum</name>
    <dbReference type="NCBI Taxonomy" id="2840909"/>
    <lineage>
        <taxon>Bacteria</taxon>
        <taxon>Bacillati</taxon>
        <taxon>Bacillota</taxon>
        <taxon>Clostridia</taxon>
        <taxon>Candidatus Pullichristensenella</taxon>
    </lineage>
</organism>
<feature type="chain" id="PRO_5038822158" evidence="1">
    <location>
        <begin position="23"/>
        <end position="320"/>
    </location>
</feature>
<dbReference type="Proteomes" id="UP000824260">
    <property type="component" value="Unassembled WGS sequence"/>
</dbReference>
<reference evidence="2" key="1">
    <citation type="submission" date="2020-10" db="EMBL/GenBank/DDBJ databases">
        <authorList>
            <person name="Gilroy R."/>
        </authorList>
    </citation>
    <scope>NUCLEOTIDE SEQUENCE</scope>
    <source>
        <strain evidence="2">ChiSjej6B24-2974</strain>
    </source>
</reference>
<dbReference type="SUPFAM" id="SSF53850">
    <property type="entry name" value="Periplasmic binding protein-like II"/>
    <property type="match status" value="1"/>
</dbReference>
<proteinExistence type="predicted"/>
<dbReference type="InterPro" id="IPR011852">
    <property type="entry name" value="TRAP_TAXI"/>
</dbReference>
<name>A0A9D1CXG2_9FIRM</name>
<dbReference type="PANTHER" id="PTHR42941:SF1">
    <property type="entry name" value="SLL1037 PROTEIN"/>
    <property type="match status" value="1"/>
</dbReference>
<evidence type="ECO:0000313" key="2">
    <source>
        <dbReference type="EMBL" id="HIQ83663.1"/>
    </source>
</evidence>
<feature type="signal peptide" evidence="1">
    <location>
        <begin position="1"/>
        <end position="22"/>
    </location>
</feature>
<protein>
    <submittedName>
        <fullName evidence="2">TAXI family TRAP transporter solute-binding subunit</fullName>
    </submittedName>
</protein>
<dbReference type="EMBL" id="DVFZ01000104">
    <property type="protein sequence ID" value="HIQ83663.1"/>
    <property type="molecule type" value="Genomic_DNA"/>
</dbReference>
<sequence>MKKLFALLLALTLIVGASGALASGTTYITLGTGGTTGTYYALGAEIAAMWMQNIEGLDVTVQPTDASKDNIVYVNDGQIDVATVQNDSAYYAYEGQLYDGSDEVFDGFYAIGSLYPEAVQLMVAADSDITDVSQLAGLNVGVGAAGSGTIINAEQVLEAAGLTLESISPQYLGFSETATAFQDLQIEAGFITSGIPNASIIEAANARPVRILTLTDAQWDTLTTNYAFYAPATIPGGTYAGQDEDVTVPAITALLIVSKDADEELVYQLTKTLFECTDQIGHAKAAELNVAAAVEGVPVPFHPGAARYYAECGYEVEAGA</sequence>
<keyword evidence="1" id="KW-0732">Signal</keyword>
<evidence type="ECO:0000313" key="3">
    <source>
        <dbReference type="Proteomes" id="UP000824260"/>
    </source>
</evidence>
<dbReference type="Gene3D" id="3.40.190.10">
    <property type="entry name" value="Periplasmic binding protein-like II"/>
    <property type="match status" value="2"/>
</dbReference>
<dbReference type="AlphaFoldDB" id="A0A9D1CXG2"/>
<evidence type="ECO:0000256" key="1">
    <source>
        <dbReference type="SAM" id="SignalP"/>
    </source>
</evidence>
<reference evidence="2" key="2">
    <citation type="journal article" date="2021" name="PeerJ">
        <title>Extensive microbial diversity within the chicken gut microbiome revealed by metagenomics and culture.</title>
        <authorList>
            <person name="Gilroy R."/>
            <person name="Ravi A."/>
            <person name="Getino M."/>
            <person name="Pursley I."/>
            <person name="Horton D.L."/>
            <person name="Alikhan N.F."/>
            <person name="Baker D."/>
            <person name="Gharbi K."/>
            <person name="Hall N."/>
            <person name="Watson M."/>
            <person name="Adriaenssens E.M."/>
            <person name="Foster-Nyarko E."/>
            <person name="Jarju S."/>
            <person name="Secka A."/>
            <person name="Antonio M."/>
            <person name="Oren A."/>
            <person name="Chaudhuri R.R."/>
            <person name="La Ragione R."/>
            <person name="Hildebrand F."/>
            <person name="Pallen M.J."/>
        </authorList>
    </citation>
    <scope>NUCLEOTIDE SEQUENCE</scope>
    <source>
        <strain evidence="2">ChiSjej6B24-2974</strain>
    </source>
</reference>
<dbReference type="NCBIfam" id="TIGR02122">
    <property type="entry name" value="TRAP_TAXI"/>
    <property type="match status" value="1"/>
</dbReference>
<comment type="caution">
    <text evidence="2">The sequence shown here is derived from an EMBL/GenBank/DDBJ whole genome shotgun (WGS) entry which is preliminary data.</text>
</comment>
<accession>A0A9D1CXG2</accession>
<dbReference type="Pfam" id="PF16868">
    <property type="entry name" value="NMT1_3"/>
    <property type="match status" value="1"/>
</dbReference>